<dbReference type="EMBL" id="WNYA01000005">
    <property type="protein sequence ID" value="KAG8570532.1"/>
    <property type="molecule type" value="Genomic_DNA"/>
</dbReference>
<evidence type="ECO:0008006" key="4">
    <source>
        <dbReference type="Google" id="ProtNLM"/>
    </source>
</evidence>
<dbReference type="GO" id="GO:0005730">
    <property type="term" value="C:nucleolus"/>
    <property type="evidence" value="ECO:0007669"/>
    <property type="project" value="TreeGrafter"/>
</dbReference>
<dbReference type="Proteomes" id="UP000824782">
    <property type="component" value="Unassembled WGS sequence"/>
</dbReference>
<name>A0AAV7BDJ7_ENGPU</name>
<gene>
    <name evidence="2" type="ORF">GDO81_011303</name>
</gene>
<dbReference type="PANTHER" id="PTHR35544:SF4">
    <property type="entry name" value="RIBOSOMAL BIOGENESIS FACTOR"/>
    <property type="match status" value="1"/>
</dbReference>
<protein>
    <recommendedName>
        <fullName evidence="4">Ribosomal biogenesis factor</fullName>
    </recommendedName>
</protein>
<keyword evidence="3" id="KW-1185">Reference proteome</keyword>
<sequence>MAKSKGKGPKKQNVFHVANTKNVKAKNKAKPVVSNLKKINAVTSHKVSKVNKAFTELHRDVTQTKKAPAAVSKETPVNISRPSPAAPVDVEDATDLFSQL</sequence>
<proteinExistence type="predicted"/>
<organism evidence="2 3">
    <name type="scientific">Engystomops pustulosus</name>
    <name type="common">Tungara frog</name>
    <name type="synonym">Physalaemus pustulosus</name>
    <dbReference type="NCBI Taxonomy" id="76066"/>
    <lineage>
        <taxon>Eukaryota</taxon>
        <taxon>Metazoa</taxon>
        <taxon>Chordata</taxon>
        <taxon>Craniata</taxon>
        <taxon>Vertebrata</taxon>
        <taxon>Euteleostomi</taxon>
        <taxon>Amphibia</taxon>
        <taxon>Batrachia</taxon>
        <taxon>Anura</taxon>
        <taxon>Neobatrachia</taxon>
        <taxon>Hyloidea</taxon>
        <taxon>Leptodactylidae</taxon>
        <taxon>Leiuperinae</taxon>
        <taxon>Engystomops</taxon>
    </lineage>
</organism>
<evidence type="ECO:0000313" key="3">
    <source>
        <dbReference type="Proteomes" id="UP000824782"/>
    </source>
</evidence>
<dbReference type="InterPro" id="IPR031389">
    <property type="entry name" value="RBIS"/>
</dbReference>
<evidence type="ECO:0000256" key="1">
    <source>
        <dbReference type="SAM" id="MobiDB-lite"/>
    </source>
</evidence>
<comment type="caution">
    <text evidence="2">The sequence shown here is derived from an EMBL/GenBank/DDBJ whole genome shotgun (WGS) entry which is preliminary data.</text>
</comment>
<evidence type="ECO:0000313" key="2">
    <source>
        <dbReference type="EMBL" id="KAG8570532.1"/>
    </source>
</evidence>
<feature type="region of interest" description="Disordered" evidence="1">
    <location>
        <begin position="65"/>
        <end position="100"/>
    </location>
</feature>
<dbReference type="GO" id="GO:0042254">
    <property type="term" value="P:ribosome biogenesis"/>
    <property type="evidence" value="ECO:0007669"/>
    <property type="project" value="InterPro"/>
</dbReference>
<dbReference type="Pfam" id="PF15679">
    <property type="entry name" value="DUF4665"/>
    <property type="match status" value="1"/>
</dbReference>
<reference evidence="2" key="1">
    <citation type="thesis" date="2020" institute="ProQuest LLC" country="789 East Eisenhower Parkway, Ann Arbor, MI, USA">
        <title>Comparative Genomics and Chromosome Evolution.</title>
        <authorList>
            <person name="Mudd A.B."/>
        </authorList>
    </citation>
    <scope>NUCLEOTIDE SEQUENCE</scope>
    <source>
        <strain evidence="2">237g6f4</strain>
        <tissue evidence="2">Blood</tissue>
    </source>
</reference>
<accession>A0AAV7BDJ7</accession>
<dbReference type="AlphaFoldDB" id="A0AAV7BDJ7"/>
<dbReference type="PANTHER" id="PTHR35544">
    <property type="entry name" value="RIBOSOMAL BIOGENESIS FACTOR"/>
    <property type="match status" value="1"/>
</dbReference>